<keyword evidence="1" id="KW-0732">Signal</keyword>
<evidence type="ECO:0000256" key="1">
    <source>
        <dbReference type="SAM" id="SignalP"/>
    </source>
</evidence>
<evidence type="ECO:0008006" key="4">
    <source>
        <dbReference type="Google" id="ProtNLM"/>
    </source>
</evidence>
<accession>A0A1F8CSE4</accession>
<dbReference type="AlphaFoldDB" id="A0A1F8CSE4"/>
<protein>
    <recommendedName>
        <fullName evidence="4">PKD domain-containing protein</fullName>
    </recommendedName>
</protein>
<sequence>MKTTIVLSVCILIAGMFGIVAPASNVEAAETLVYQAKVDAANPVFEIEVQIPENTTYTSLVVEKLNYESGNGWPTSSWQIPQLSRNTFHCRATGGNCGGVTRGINTGAIGNVLTIQGNYVYGAGDEVQIVIDLYFDNELKRGASCSIAYRQRGYQVDFEITWAGSCTYCWKQLHYGDLQVETLTGPEGEAYFSHTYARGTYTAQVSITGPQGGIMCEANLVIPNDVEVGMTEPPYQPEPDYCEVMGTTEMFGEASEMRVWGNAIVTRSQSGNLEIFGLPDGMLSIDAEIPIVDQFDNLVLTAVVANPGVCYFI</sequence>
<dbReference type="Proteomes" id="UP000178999">
    <property type="component" value="Unassembled WGS sequence"/>
</dbReference>
<evidence type="ECO:0000313" key="3">
    <source>
        <dbReference type="Proteomes" id="UP000178999"/>
    </source>
</evidence>
<organism evidence="2 3">
    <name type="scientific">Candidatus Woesebacteria bacterium RIFOXYB1_FULL_38_16</name>
    <dbReference type="NCBI Taxonomy" id="1802538"/>
    <lineage>
        <taxon>Bacteria</taxon>
        <taxon>Candidatus Woeseibacteriota</taxon>
    </lineage>
</organism>
<feature type="chain" id="PRO_5009535086" description="PKD domain-containing protein" evidence="1">
    <location>
        <begin position="29"/>
        <end position="313"/>
    </location>
</feature>
<gene>
    <name evidence="2" type="ORF">A2382_03955</name>
</gene>
<dbReference type="EMBL" id="MGHY01000022">
    <property type="protein sequence ID" value="OGM78996.1"/>
    <property type="molecule type" value="Genomic_DNA"/>
</dbReference>
<proteinExistence type="predicted"/>
<reference evidence="2 3" key="1">
    <citation type="journal article" date="2016" name="Nat. Commun.">
        <title>Thousands of microbial genomes shed light on interconnected biogeochemical processes in an aquifer system.</title>
        <authorList>
            <person name="Anantharaman K."/>
            <person name="Brown C.T."/>
            <person name="Hug L.A."/>
            <person name="Sharon I."/>
            <person name="Castelle C.J."/>
            <person name="Probst A.J."/>
            <person name="Thomas B.C."/>
            <person name="Singh A."/>
            <person name="Wilkins M.J."/>
            <person name="Karaoz U."/>
            <person name="Brodie E.L."/>
            <person name="Williams K.H."/>
            <person name="Hubbard S.S."/>
            <person name="Banfield J.F."/>
        </authorList>
    </citation>
    <scope>NUCLEOTIDE SEQUENCE [LARGE SCALE GENOMIC DNA]</scope>
</reference>
<comment type="caution">
    <text evidence="2">The sequence shown here is derived from an EMBL/GenBank/DDBJ whole genome shotgun (WGS) entry which is preliminary data.</text>
</comment>
<evidence type="ECO:0000313" key="2">
    <source>
        <dbReference type="EMBL" id="OGM78996.1"/>
    </source>
</evidence>
<feature type="signal peptide" evidence="1">
    <location>
        <begin position="1"/>
        <end position="28"/>
    </location>
</feature>
<name>A0A1F8CSE4_9BACT</name>